<dbReference type="eggNOG" id="COG3181">
    <property type="taxonomic scope" value="Bacteria"/>
</dbReference>
<reference evidence="3" key="2">
    <citation type="submission" date="2007-04" db="EMBL/GenBank/DDBJ databases">
        <title>Complete genome sequence of the nitrogen-fixing bacterium Azorhizobium caulinodans ORS571.</title>
        <authorList>
            <person name="Lee K.B."/>
            <person name="Backer P.D."/>
            <person name="Aono T."/>
            <person name="Liu C.T."/>
            <person name="Suzuki S."/>
            <person name="Suzuki T."/>
            <person name="Kaneko T."/>
            <person name="Yamada M."/>
            <person name="Tabata S."/>
            <person name="Kupfer D.M."/>
            <person name="Najar F.Z."/>
            <person name="Wiley G.B."/>
            <person name="Roe B."/>
            <person name="Binnewies T."/>
            <person name="Ussery D."/>
            <person name="Vereecke D."/>
            <person name="Gevers D."/>
            <person name="Holsters M."/>
            <person name="Oyaizu H."/>
        </authorList>
    </citation>
    <scope>NUCLEOTIDE SEQUENCE [LARGE SCALE GENOMIC DNA]</scope>
    <source>
        <strain evidence="3">ATCC 43989 / DSM 5975 / JCM 20966 / LMG 6465 / NBRC 14845 / NCIMB 13405 / ORS 571</strain>
    </source>
</reference>
<evidence type="ECO:0000256" key="1">
    <source>
        <dbReference type="ARBA" id="ARBA00006987"/>
    </source>
</evidence>
<dbReference type="InterPro" id="IPR005064">
    <property type="entry name" value="BUG"/>
</dbReference>
<dbReference type="InterPro" id="IPR042100">
    <property type="entry name" value="Bug_dom1"/>
</dbReference>
<dbReference type="PANTHER" id="PTHR42928">
    <property type="entry name" value="TRICARBOXYLATE-BINDING PROTEIN"/>
    <property type="match status" value="1"/>
</dbReference>
<reference evidence="2 3" key="4">
    <citation type="journal article" date="2009" name="Appl. Environ. Microbiol.">
        <title>Comparative genome-wide transcriptional profiling of Azorhizobium caulinodans ORS571 grown under free-living and symbiotic conditions.</title>
        <authorList>
            <person name="Tsukada S."/>
            <person name="Aono T."/>
            <person name="Akiba N."/>
            <person name="Lee KB."/>
            <person name="Liu CT."/>
            <person name="Toyazaki H."/>
            <person name="Oyaizu H."/>
        </authorList>
    </citation>
    <scope>NUCLEOTIDE SEQUENCE [LARGE SCALE GENOMIC DNA]</scope>
    <source>
        <strain evidence="3">ATCC 43989 / DSM 5975 / JCM 20966 / LMG 6465 / NBRC 14845 / NCIMB 13405 / ORS 571</strain>
    </source>
</reference>
<proteinExistence type="inferred from homology"/>
<evidence type="ECO:0000313" key="3">
    <source>
        <dbReference type="Proteomes" id="UP000000270"/>
    </source>
</evidence>
<reference evidence="2 3" key="3">
    <citation type="journal article" date="2008" name="BMC Genomics">
        <title>The genome of the versatile nitrogen fixer Azorhizobium caulinodans ORS571.</title>
        <authorList>
            <person name="Lee KB."/>
            <person name="Backer P.D."/>
            <person name="Aono T."/>
            <person name="Liu CT."/>
            <person name="Suzuki S."/>
            <person name="Suzuki T."/>
            <person name="Kaneko T."/>
            <person name="Yamada M."/>
            <person name="Tabata S."/>
            <person name="Kupfer D.M."/>
            <person name="Najar F.Z."/>
            <person name="Wiley G.B."/>
            <person name="Roe B."/>
            <person name="Binnewies T.T."/>
            <person name="Ussery D.W."/>
            <person name="D'Haeze W."/>
            <person name="Herder J.D."/>
            <person name="Gevers D."/>
            <person name="Vereecke D."/>
            <person name="Holsters M."/>
            <person name="Oyaizu H."/>
        </authorList>
    </citation>
    <scope>NUCLEOTIDE SEQUENCE [LARGE SCALE GENOMIC DNA]</scope>
    <source>
        <strain evidence="3">ATCC 43989 / DSM 5975 / JCM 20966 / LMG 6465 / NBRC 14845 / NCIMB 13405 / ORS 571</strain>
    </source>
</reference>
<keyword evidence="3" id="KW-1185">Reference proteome</keyword>
<name>A8IM16_AZOC5</name>
<reference evidence="2 3" key="1">
    <citation type="journal article" date="2007" name="Appl. Environ. Microbiol.">
        <title>Rhizobial factors required for stem nodule maturation and maintenance in Sesbania rostrata-Azorhizobium caulinodans ORS571 symbiosis.</title>
        <authorList>
            <person name="Suzuki S."/>
            <person name="Aono T."/>
            <person name="Lee KB."/>
            <person name="Suzuki T."/>
            <person name="Liu CT."/>
            <person name="Miwa H."/>
            <person name="Wakao S."/>
            <person name="Iki T."/>
            <person name="Oyaizu H."/>
        </authorList>
    </citation>
    <scope>NUCLEOTIDE SEQUENCE [LARGE SCALE GENOMIC DNA]</scope>
    <source>
        <strain evidence="3">ATCC 43989 / DSM 5975 / JCM 20966 / LMG 6465 / NBRC 14845 / NCIMB 13405 / ORS 571</strain>
    </source>
</reference>
<accession>A8IM16</accession>
<protein>
    <recommendedName>
        <fullName evidence="4">Tricarboxylate transporter</fullName>
    </recommendedName>
</protein>
<evidence type="ECO:0008006" key="4">
    <source>
        <dbReference type="Google" id="ProtNLM"/>
    </source>
</evidence>
<reference evidence="2 3" key="6">
    <citation type="journal article" date="2011" name="Appl. Environ. Microbiol.">
        <title>Involvement of the azorhizobial chromosome partition gene (parA) in the onset of bacteroid differentiation during Sesbania rostrata stem nodule development.</title>
        <authorList>
            <person name="Liu CT."/>
            <person name="Lee KB."/>
            <person name="Wang YS."/>
            <person name="Peng MH."/>
            <person name="Lee KT."/>
            <person name="Suzuki S."/>
            <person name="Suzuki T."/>
            <person name="Oyaizu H."/>
        </authorList>
    </citation>
    <scope>NUCLEOTIDE SEQUENCE [LARGE SCALE GENOMIC DNA]</scope>
    <source>
        <strain evidence="3">ATCC 43989 / DSM 5975 / JCM 20966 / LMG 6465 / NBRC 14845 / NCIMB 13405 / ORS 571</strain>
    </source>
</reference>
<dbReference type="Proteomes" id="UP000000270">
    <property type="component" value="Chromosome"/>
</dbReference>
<comment type="similarity">
    <text evidence="1">Belongs to the UPF0065 (bug) family.</text>
</comment>
<reference evidence="2 3" key="5">
    <citation type="journal article" date="2010" name="Appl. Environ. Microbiol.">
        <title>phrR-like gene praR of Azorhizobium caulinodans ORS571 is essential for symbiosis with Sesbania rostrata and is involved in expression of reb genes.</title>
        <authorList>
            <person name="Akiba N."/>
            <person name="Aono T."/>
            <person name="Toyazaki H."/>
            <person name="Sato S."/>
            <person name="Oyaizu H."/>
        </authorList>
    </citation>
    <scope>NUCLEOTIDE SEQUENCE [LARGE SCALE GENOMIC DNA]</scope>
    <source>
        <strain evidence="3">ATCC 43989 / DSM 5975 / JCM 20966 / LMG 6465 / NBRC 14845 / NCIMB 13405 / ORS 571</strain>
    </source>
</reference>
<dbReference type="PANTHER" id="PTHR42928:SF1">
    <property type="entry name" value="BLR4371 PROTEIN"/>
    <property type="match status" value="1"/>
</dbReference>
<evidence type="ECO:0000313" key="2">
    <source>
        <dbReference type="EMBL" id="BAF86464.1"/>
    </source>
</evidence>
<dbReference type="EMBL" id="AP009384">
    <property type="protein sequence ID" value="BAF86464.1"/>
    <property type="molecule type" value="Genomic_DNA"/>
</dbReference>
<dbReference type="Gene3D" id="3.40.190.10">
    <property type="entry name" value="Periplasmic binding protein-like II"/>
    <property type="match status" value="1"/>
</dbReference>
<gene>
    <name evidence="2" type="ordered locus">AZC_0466</name>
</gene>
<dbReference type="KEGG" id="azc:AZC_0466"/>
<dbReference type="Gene3D" id="3.40.190.150">
    <property type="entry name" value="Bordetella uptake gene, domain 1"/>
    <property type="match status" value="1"/>
</dbReference>
<organism evidence="2 3">
    <name type="scientific">Azorhizobium caulinodans (strain ATCC 43989 / DSM 5975 / JCM 20966 / LMG 6465 / NBRC 14845 / NCIMB 13405 / ORS 571)</name>
    <dbReference type="NCBI Taxonomy" id="438753"/>
    <lineage>
        <taxon>Bacteria</taxon>
        <taxon>Pseudomonadati</taxon>
        <taxon>Pseudomonadota</taxon>
        <taxon>Alphaproteobacteria</taxon>
        <taxon>Hyphomicrobiales</taxon>
        <taxon>Xanthobacteraceae</taxon>
        <taxon>Azorhizobium</taxon>
    </lineage>
</organism>
<dbReference type="AlphaFoldDB" id="A8IM16"/>
<dbReference type="HOGENOM" id="CLU_045683_1_0_5"/>
<dbReference type="STRING" id="438753.AZC_0466"/>
<sequence length="384" mass="41380">MAVKGAPAGVASRGGERLGFRAAIGEVFRRPAIRPGQRVDVTGRKSRMSRALMRRLHRWSLGALAALCLAPAAAQAWQPTKTVELVVPAGVGGGADQMARVIQGIIQKHGLMAQPLVVVNRPGGAGAQGFLEMKGAAGDPHKILISLSNVFTTPLATGAPFRWDELTPVAMLALDEFILWVNAKASYSDVAGFVAALKAAPPGAEFKMGGTGSKQEDQIITAAIEQKTGGRFIYVPYKGGGDVATQLVKGQITASVNNPIEAVTQWRAGEVRPLCVFDDERLPYKEPVVGQTSWADIATCKEAGLDIEYLMLRGIFGPPRLTADQVGYYVELFRRVRETPEWKEFMQRGAFNTSALTGNDYKTWLSKAADSHRSLMETAGFIVR</sequence>
<dbReference type="CDD" id="cd07012">
    <property type="entry name" value="PBP2_Bug_TTT"/>
    <property type="match status" value="1"/>
</dbReference>
<dbReference type="Pfam" id="PF03401">
    <property type="entry name" value="TctC"/>
    <property type="match status" value="1"/>
</dbReference>